<reference evidence="2 3" key="1">
    <citation type="submission" date="2017-09" db="EMBL/GenBank/DDBJ databases">
        <title>Large-scale bioinformatics analysis of Bacillus genomes uncovers conserved roles of natural products in bacterial physiology.</title>
        <authorList>
            <consortium name="Agbiome Team Llc"/>
            <person name="Bleich R.M."/>
            <person name="Kirk G.J."/>
            <person name="Santa Maria K.C."/>
            <person name="Allen S.E."/>
            <person name="Farag S."/>
            <person name="Shank E.A."/>
            <person name="Bowers A."/>
        </authorList>
    </citation>
    <scope>NUCLEOTIDE SEQUENCE [LARGE SCALE GENOMIC DNA]</scope>
    <source>
        <strain evidence="2 3">AFS020204</strain>
    </source>
</reference>
<accession>A0A9X6ZE78</accession>
<protein>
    <submittedName>
        <fullName evidence="2">Uncharacterized protein</fullName>
    </submittedName>
</protein>
<keyword evidence="1" id="KW-1133">Transmembrane helix</keyword>
<dbReference type="Proteomes" id="UP000220210">
    <property type="component" value="Unassembled WGS sequence"/>
</dbReference>
<dbReference type="RefSeq" id="WP_098434312.1">
    <property type="nucleotide sequence ID" value="NZ_NTSO01000015.1"/>
</dbReference>
<evidence type="ECO:0000256" key="1">
    <source>
        <dbReference type="SAM" id="Phobius"/>
    </source>
</evidence>
<evidence type="ECO:0000313" key="2">
    <source>
        <dbReference type="EMBL" id="PFF46178.1"/>
    </source>
</evidence>
<name>A0A9X6ZE78_BACCE</name>
<dbReference type="AlphaFoldDB" id="A0A9X6ZE78"/>
<gene>
    <name evidence="2" type="ORF">CN357_22305</name>
</gene>
<proteinExistence type="predicted"/>
<keyword evidence="1" id="KW-0472">Membrane</keyword>
<dbReference type="EMBL" id="NTSO01000015">
    <property type="protein sequence ID" value="PFF46178.1"/>
    <property type="molecule type" value="Genomic_DNA"/>
</dbReference>
<feature type="transmembrane region" description="Helical" evidence="1">
    <location>
        <begin position="6"/>
        <end position="25"/>
    </location>
</feature>
<organism evidence="2 3">
    <name type="scientific">Bacillus cereus</name>
    <dbReference type="NCBI Taxonomy" id="1396"/>
    <lineage>
        <taxon>Bacteria</taxon>
        <taxon>Bacillati</taxon>
        <taxon>Bacillota</taxon>
        <taxon>Bacilli</taxon>
        <taxon>Bacillales</taxon>
        <taxon>Bacillaceae</taxon>
        <taxon>Bacillus</taxon>
        <taxon>Bacillus cereus group</taxon>
    </lineage>
</organism>
<sequence length="117" mass="13452">MSPVYVSFFVSIYVGVGMLFMHYLLKKAYHAQEIENDVNEEENMYLGLAKMFENIQSIAGHRFASMVYAIGGLIGFPLFIIFVVVEMLIGLLSIFEKIFLSDIDNDKEEDEIHDKKM</sequence>
<evidence type="ECO:0000313" key="3">
    <source>
        <dbReference type="Proteomes" id="UP000220210"/>
    </source>
</evidence>
<keyword evidence="1" id="KW-0812">Transmembrane</keyword>
<feature type="transmembrane region" description="Helical" evidence="1">
    <location>
        <begin position="67"/>
        <end position="95"/>
    </location>
</feature>
<comment type="caution">
    <text evidence="2">The sequence shown here is derived from an EMBL/GenBank/DDBJ whole genome shotgun (WGS) entry which is preliminary data.</text>
</comment>